<protein>
    <submittedName>
        <fullName evidence="2">Uncharacterized protein</fullName>
    </submittedName>
</protein>
<keyword evidence="1" id="KW-1133">Transmembrane helix</keyword>
<name>A0AAD1KP90_9ACTN</name>
<dbReference type="Proteomes" id="UP000825072">
    <property type="component" value="Chromosome 1"/>
</dbReference>
<reference evidence="2" key="1">
    <citation type="submission" date="2021-06" db="EMBL/GenBank/DDBJ databases">
        <title>Genome sequence of Cutibacterium modestum strain KB17-24694.</title>
        <authorList>
            <person name="Dekio I."/>
            <person name="Asahina A."/>
            <person name="Nishida M."/>
        </authorList>
    </citation>
    <scope>NUCLEOTIDE SEQUENCE</scope>
    <source>
        <strain evidence="2">KB17-24694</strain>
    </source>
</reference>
<evidence type="ECO:0000313" key="3">
    <source>
        <dbReference type="Proteomes" id="UP000825072"/>
    </source>
</evidence>
<feature type="transmembrane region" description="Helical" evidence="1">
    <location>
        <begin position="38"/>
        <end position="56"/>
    </location>
</feature>
<dbReference type="AlphaFoldDB" id="A0AAD1KP90"/>
<gene>
    <name evidence="2" type="ORF">KB1_08770</name>
</gene>
<keyword evidence="1" id="KW-0472">Membrane</keyword>
<evidence type="ECO:0000313" key="2">
    <source>
        <dbReference type="EMBL" id="BCY24887.1"/>
    </source>
</evidence>
<sequence length="94" mass="10065">MTTLAGPRMDARCSQDLAVPLLDAKRGTELSKDLAKRVVAYIFMACPATTVGYFLTCSDFRSGDVMLADIPHSTPEQVQDRLATVVNAALSGMA</sequence>
<accession>A0AAD1KP90</accession>
<dbReference type="EMBL" id="AP024747">
    <property type="protein sequence ID" value="BCY24887.1"/>
    <property type="molecule type" value="Genomic_DNA"/>
</dbReference>
<proteinExistence type="predicted"/>
<keyword evidence="1" id="KW-0812">Transmembrane</keyword>
<organism evidence="2 3">
    <name type="scientific">Cutibacterium modestum</name>
    <dbReference type="NCBI Taxonomy" id="2559073"/>
    <lineage>
        <taxon>Bacteria</taxon>
        <taxon>Bacillati</taxon>
        <taxon>Actinomycetota</taxon>
        <taxon>Actinomycetes</taxon>
        <taxon>Propionibacteriales</taxon>
        <taxon>Propionibacteriaceae</taxon>
        <taxon>Cutibacterium</taxon>
    </lineage>
</organism>
<evidence type="ECO:0000256" key="1">
    <source>
        <dbReference type="SAM" id="Phobius"/>
    </source>
</evidence>